<dbReference type="PANTHER" id="PTHR45033:SF3">
    <property type="entry name" value="DEHYDROGENASE, PUTATIVE (AFU_ORTHOLOGUE AFUA_2G13270)-RELATED"/>
    <property type="match status" value="1"/>
</dbReference>
<dbReference type="InterPro" id="IPR013149">
    <property type="entry name" value="ADH-like_C"/>
</dbReference>
<organism evidence="2 3">
    <name type="scientific">Candidatus Thermochlorobacter aerophilus</name>
    <dbReference type="NCBI Taxonomy" id="1868324"/>
    <lineage>
        <taxon>Bacteria</taxon>
        <taxon>Pseudomonadati</taxon>
        <taxon>Chlorobiota</taxon>
        <taxon>Chlorobiia</taxon>
        <taxon>Chlorobiales</taxon>
        <taxon>Candidatus Thermochlorobacteriaceae</taxon>
        <taxon>Candidatus Thermochlorobacter</taxon>
    </lineage>
</organism>
<accession>A0A395LYC7</accession>
<dbReference type="SUPFAM" id="SSF51735">
    <property type="entry name" value="NAD(P)-binding Rossmann-fold domains"/>
    <property type="match status" value="1"/>
</dbReference>
<proteinExistence type="predicted"/>
<dbReference type="Pfam" id="PF00107">
    <property type="entry name" value="ADH_zinc_N"/>
    <property type="match status" value="1"/>
</dbReference>
<dbReference type="AlphaFoldDB" id="A0A395LYC7"/>
<gene>
    <name evidence="2" type="ORF">D0433_10275</name>
</gene>
<name>A0A395LYC7_9BACT</name>
<dbReference type="Pfam" id="PF08240">
    <property type="entry name" value="ADH_N"/>
    <property type="match status" value="1"/>
</dbReference>
<protein>
    <submittedName>
        <fullName evidence="2">Alcohol dehydrogenase</fullName>
    </submittedName>
</protein>
<dbReference type="InterPro" id="IPR052711">
    <property type="entry name" value="Zinc_ADH-like"/>
</dbReference>
<dbReference type="InterPro" id="IPR011032">
    <property type="entry name" value="GroES-like_sf"/>
</dbReference>
<dbReference type="Proteomes" id="UP000266389">
    <property type="component" value="Unassembled WGS sequence"/>
</dbReference>
<dbReference type="GO" id="GO:0016491">
    <property type="term" value="F:oxidoreductase activity"/>
    <property type="evidence" value="ECO:0007669"/>
    <property type="project" value="InterPro"/>
</dbReference>
<evidence type="ECO:0000313" key="3">
    <source>
        <dbReference type="Proteomes" id="UP000266389"/>
    </source>
</evidence>
<dbReference type="Gene3D" id="3.40.50.720">
    <property type="entry name" value="NAD(P)-binding Rossmann-like Domain"/>
    <property type="match status" value="1"/>
</dbReference>
<reference evidence="2 3" key="1">
    <citation type="journal article" date="2011" name="ISME J.">
        <title>Community ecology of hot spring cyanobacterial mats: predominant populations and their functional potential.</title>
        <authorList>
            <person name="Klatt C.G."/>
            <person name="Wood J.M."/>
            <person name="Rusch D.B."/>
            <person name="Bateson M.M."/>
            <person name="Hamamura N."/>
            <person name="Heidelberg J.F."/>
            <person name="Grossman A.R."/>
            <person name="Bhaya D."/>
            <person name="Cohan F.M."/>
            <person name="Kuhl M."/>
            <person name="Bryant D.A."/>
            <person name="Ward D.M."/>
        </authorList>
    </citation>
    <scope>NUCLEOTIDE SEQUENCE [LARGE SCALE GENOMIC DNA]</scope>
    <source>
        <strain evidence="2">OS</strain>
    </source>
</reference>
<dbReference type="PANTHER" id="PTHR45033">
    <property type="match status" value="1"/>
</dbReference>
<dbReference type="SMART" id="SM00829">
    <property type="entry name" value="PKS_ER"/>
    <property type="match status" value="1"/>
</dbReference>
<dbReference type="SUPFAM" id="SSF50129">
    <property type="entry name" value="GroES-like"/>
    <property type="match status" value="1"/>
</dbReference>
<dbReference type="Gene3D" id="3.90.180.10">
    <property type="entry name" value="Medium-chain alcohol dehydrogenases, catalytic domain"/>
    <property type="match status" value="1"/>
</dbReference>
<dbReference type="InterPro" id="IPR036291">
    <property type="entry name" value="NAD(P)-bd_dom_sf"/>
</dbReference>
<feature type="domain" description="Enoyl reductase (ER)" evidence="1">
    <location>
        <begin position="8"/>
        <end position="329"/>
    </location>
</feature>
<sequence>MKAAVLHAVHAPLQLSEVATPTPAPGEALVKLQYAALNHRDVWIQKGQYAGLKFPIILGSDGAGTVEAVGDEAHQEWLGKAVIINPSLDWGPSELAQQKSYRILGLPDDGTFAEYVKVPVENLAPKPEHLSFETAAALPLAGLTAYRALFSRAHLSPHDKVLITGIGGGVALFALQFAVALGTEVWVTSSSDEKLARAMSLGAKGGVNYSQPNWSETLQKNAGLFNVILDSAGGEGFSALINLAAPGARVVFVGATRGAVKELALQKIFWKQLSLLGSTMGSPADFDAMLKFVTHHRLTPVIDQTFALADAEQALRYMDRGKQFGKISLKIS</sequence>
<comment type="caution">
    <text evidence="2">The sequence shown here is derived from an EMBL/GenBank/DDBJ whole genome shotgun (WGS) entry which is preliminary data.</text>
</comment>
<dbReference type="InterPro" id="IPR020843">
    <property type="entry name" value="ER"/>
</dbReference>
<dbReference type="InterPro" id="IPR013154">
    <property type="entry name" value="ADH-like_N"/>
</dbReference>
<evidence type="ECO:0000313" key="2">
    <source>
        <dbReference type="EMBL" id="RFM23543.1"/>
    </source>
</evidence>
<evidence type="ECO:0000259" key="1">
    <source>
        <dbReference type="SMART" id="SM00829"/>
    </source>
</evidence>
<dbReference type="EMBL" id="PHFL01000062">
    <property type="protein sequence ID" value="RFM23543.1"/>
    <property type="molecule type" value="Genomic_DNA"/>
</dbReference>